<feature type="region of interest" description="Disordered" evidence="1">
    <location>
        <begin position="57"/>
        <end position="78"/>
    </location>
</feature>
<dbReference type="AlphaFoldDB" id="A0A150M2J7"/>
<evidence type="ECO:0000313" key="3">
    <source>
        <dbReference type="Proteomes" id="UP000075683"/>
    </source>
</evidence>
<evidence type="ECO:0000313" key="2">
    <source>
        <dbReference type="EMBL" id="KYD18814.1"/>
    </source>
</evidence>
<protein>
    <submittedName>
        <fullName evidence="2">Uncharacterized protein</fullName>
    </submittedName>
</protein>
<organism evidence="2 3">
    <name type="scientific">Caldibacillus debilis</name>
    <dbReference type="NCBI Taxonomy" id="301148"/>
    <lineage>
        <taxon>Bacteria</taxon>
        <taxon>Bacillati</taxon>
        <taxon>Bacillota</taxon>
        <taxon>Bacilli</taxon>
        <taxon>Bacillales</taxon>
        <taxon>Bacillaceae</taxon>
        <taxon>Caldibacillus</taxon>
    </lineage>
</organism>
<comment type="caution">
    <text evidence="2">The sequence shown here is derived from an EMBL/GenBank/DDBJ whole genome shotgun (WGS) entry which is preliminary data.</text>
</comment>
<name>A0A150M2J7_9BACI</name>
<gene>
    <name evidence="2" type="ORF">B4135_0041</name>
</gene>
<proteinExistence type="predicted"/>
<evidence type="ECO:0000256" key="1">
    <source>
        <dbReference type="SAM" id="MobiDB-lite"/>
    </source>
</evidence>
<dbReference type="EMBL" id="LQYT01000045">
    <property type="protein sequence ID" value="KYD18814.1"/>
    <property type="molecule type" value="Genomic_DNA"/>
</dbReference>
<sequence>MENKILNFFFPAVLLADNGPAFRKKRRNFGPRPFEKAAADGISSYFLQPPPFCGKKKSFPPSMSRVPHPERHFRKPPQ</sequence>
<accession>A0A150M2J7</accession>
<reference evidence="2 3" key="1">
    <citation type="submission" date="2016-01" db="EMBL/GenBank/DDBJ databases">
        <title>Draft Genome Sequences of Seven Thermophilic Sporeformers Isolated from Foods.</title>
        <authorList>
            <person name="Berendsen E.M."/>
            <person name="Wells-Bennik M.H."/>
            <person name="Krawcyk A.O."/>
            <person name="De Jong A."/>
            <person name="Holsappel S."/>
            <person name="Eijlander R.T."/>
            <person name="Kuipers O.P."/>
        </authorList>
    </citation>
    <scope>NUCLEOTIDE SEQUENCE [LARGE SCALE GENOMIC DNA]</scope>
    <source>
        <strain evidence="2 3">B4135</strain>
    </source>
</reference>
<dbReference type="Proteomes" id="UP000075683">
    <property type="component" value="Unassembled WGS sequence"/>
</dbReference>